<evidence type="ECO:0000313" key="2">
    <source>
        <dbReference type="EMBL" id="KAG6645686.1"/>
    </source>
</evidence>
<keyword evidence="1" id="KW-0812">Transmembrane</keyword>
<name>A0A8T1PN78_CARIL</name>
<evidence type="ECO:0000256" key="1">
    <source>
        <dbReference type="SAM" id="Phobius"/>
    </source>
</evidence>
<keyword evidence="3" id="KW-1185">Reference proteome</keyword>
<dbReference type="Proteomes" id="UP000811609">
    <property type="component" value="Chromosome 8"/>
</dbReference>
<dbReference type="AlphaFoldDB" id="A0A8T1PN78"/>
<comment type="caution">
    <text evidence="2">The sequence shown here is derived from an EMBL/GenBank/DDBJ whole genome shotgun (WGS) entry which is preliminary data.</text>
</comment>
<sequence length="84" mass="10014">MLDCFYSLAKSHGMLISLFLMCAYIISQEFLAQEKTQVYMHLLEKFHAIDLQLSRLEFRCFPKIFWMCFDIWSLEKLSVTGNHL</sequence>
<gene>
    <name evidence="2" type="ORF">CIPAW_08G139100</name>
</gene>
<keyword evidence="1" id="KW-0472">Membrane</keyword>
<protein>
    <submittedName>
        <fullName evidence="2">Uncharacterized protein</fullName>
    </submittedName>
</protein>
<accession>A0A8T1PN78</accession>
<organism evidence="2 3">
    <name type="scientific">Carya illinoinensis</name>
    <name type="common">Pecan</name>
    <dbReference type="NCBI Taxonomy" id="32201"/>
    <lineage>
        <taxon>Eukaryota</taxon>
        <taxon>Viridiplantae</taxon>
        <taxon>Streptophyta</taxon>
        <taxon>Embryophyta</taxon>
        <taxon>Tracheophyta</taxon>
        <taxon>Spermatophyta</taxon>
        <taxon>Magnoliopsida</taxon>
        <taxon>eudicotyledons</taxon>
        <taxon>Gunneridae</taxon>
        <taxon>Pentapetalae</taxon>
        <taxon>rosids</taxon>
        <taxon>fabids</taxon>
        <taxon>Fagales</taxon>
        <taxon>Juglandaceae</taxon>
        <taxon>Carya</taxon>
    </lineage>
</organism>
<dbReference type="EMBL" id="CM031816">
    <property type="protein sequence ID" value="KAG6645686.1"/>
    <property type="molecule type" value="Genomic_DNA"/>
</dbReference>
<keyword evidence="1" id="KW-1133">Transmembrane helix</keyword>
<proteinExistence type="predicted"/>
<feature type="transmembrane region" description="Helical" evidence="1">
    <location>
        <begin position="12"/>
        <end position="32"/>
    </location>
</feature>
<reference evidence="2" key="1">
    <citation type="submission" date="2020-12" db="EMBL/GenBank/DDBJ databases">
        <title>WGS assembly of Carya illinoinensis cv. Pawnee.</title>
        <authorList>
            <person name="Platts A."/>
            <person name="Shu S."/>
            <person name="Wright S."/>
            <person name="Barry K."/>
            <person name="Edger P."/>
            <person name="Pires J.C."/>
            <person name="Schmutz J."/>
        </authorList>
    </citation>
    <scope>NUCLEOTIDE SEQUENCE</scope>
    <source>
        <tissue evidence="2">Leaf</tissue>
    </source>
</reference>
<evidence type="ECO:0000313" key="3">
    <source>
        <dbReference type="Proteomes" id="UP000811609"/>
    </source>
</evidence>